<dbReference type="InterPro" id="IPR011989">
    <property type="entry name" value="ARM-like"/>
</dbReference>
<organism evidence="2 3">
    <name type="scientific">Aureliella helgolandensis</name>
    <dbReference type="NCBI Taxonomy" id="2527968"/>
    <lineage>
        <taxon>Bacteria</taxon>
        <taxon>Pseudomonadati</taxon>
        <taxon>Planctomycetota</taxon>
        <taxon>Planctomycetia</taxon>
        <taxon>Pirellulales</taxon>
        <taxon>Pirellulaceae</taxon>
        <taxon>Aureliella</taxon>
    </lineage>
</organism>
<dbReference type="Proteomes" id="UP000318017">
    <property type="component" value="Chromosome"/>
</dbReference>
<keyword evidence="3" id="KW-1185">Reference proteome</keyword>
<accession>A0A518FZL0</accession>
<dbReference type="EMBL" id="CP036298">
    <property type="protein sequence ID" value="QDV21756.1"/>
    <property type="molecule type" value="Genomic_DNA"/>
</dbReference>
<gene>
    <name evidence="2" type="ORF">Q31a_00350</name>
</gene>
<reference evidence="2 3" key="1">
    <citation type="submission" date="2019-02" db="EMBL/GenBank/DDBJ databases">
        <title>Deep-cultivation of Planctomycetes and their phenomic and genomic characterization uncovers novel biology.</title>
        <authorList>
            <person name="Wiegand S."/>
            <person name="Jogler M."/>
            <person name="Boedeker C."/>
            <person name="Pinto D."/>
            <person name="Vollmers J."/>
            <person name="Rivas-Marin E."/>
            <person name="Kohn T."/>
            <person name="Peeters S.H."/>
            <person name="Heuer A."/>
            <person name="Rast P."/>
            <person name="Oberbeckmann S."/>
            <person name="Bunk B."/>
            <person name="Jeske O."/>
            <person name="Meyerdierks A."/>
            <person name="Storesund J.E."/>
            <person name="Kallscheuer N."/>
            <person name="Luecker S."/>
            <person name="Lage O.M."/>
            <person name="Pohl T."/>
            <person name="Merkel B.J."/>
            <person name="Hornburger P."/>
            <person name="Mueller R.-W."/>
            <person name="Bruemmer F."/>
            <person name="Labrenz M."/>
            <person name="Spormann A.M."/>
            <person name="Op den Camp H."/>
            <person name="Overmann J."/>
            <person name="Amann R."/>
            <person name="Jetten M.S.M."/>
            <person name="Mascher T."/>
            <person name="Medema M.H."/>
            <person name="Devos D.P."/>
            <person name="Kaster A.-K."/>
            <person name="Ovreas L."/>
            <person name="Rohde M."/>
            <person name="Galperin M.Y."/>
            <person name="Jogler C."/>
        </authorList>
    </citation>
    <scope>NUCLEOTIDE SEQUENCE [LARGE SCALE GENOMIC DNA]</scope>
    <source>
        <strain evidence="2 3">Q31a</strain>
    </source>
</reference>
<dbReference type="SUPFAM" id="SSF48371">
    <property type="entry name" value="ARM repeat"/>
    <property type="match status" value="1"/>
</dbReference>
<evidence type="ECO:0008006" key="4">
    <source>
        <dbReference type="Google" id="ProtNLM"/>
    </source>
</evidence>
<evidence type="ECO:0000313" key="3">
    <source>
        <dbReference type="Proteomes" id="UP000318017"/>
    </source>
</evidence>
<feature type="region of interest" description="Disordered" evidence="1">
    <location>
        <begin position="502"/>
        <end position="525"/>
    </location>
</feature>
<evidence type="ECO:0000256" key="1">
    <source>
        <dbReference type="SAM" id="MobiDB-lite"/>
    </source>
</evidence>
<dbReference type="RefSeq" id="WP_145072410.1">
    <property type="nucleotide sequence ID" value="NZ_CP036298.1"/>
</dbReference>
<dbReference type="InterPro" id="IPR016024">
    <property type="entry name" value="ARM-type_fold"/>
</dbReference>
<dbReference type="AlphaFoldDB" id="A0A518FZL0"/>
<name>A0A518FZL0_9BACT</name>
<dbReference type="KEGG" id="ahel:Q31a_00350"/>
<evidence type="ECO:0000313" key="2">
    <source>
        <dbReference type="EMBL" id="QDV21756.1"/>
    </source>
</evidence>
<proteinExistence type="predicted"/>
<sequence length="525" mass="59001">MPTLQSLPRSGTWECLQNSRNEAAIATLSTGLASQNGPLRLSCLKTLSRRSEPQARLAILSNWEHFGAEDREYLRTISQRFVEVAERLLRTGTVTEKQIALDVILDLELADAIEPVLHCVLDSQHALQEQAVKTLHQLCEHWGLLARTGKIVPGRTHVLDRLYAHLINYAEHKNGDLVGAWLRLAHWDDAYHRGFVSDPWHDAYQCMLLQLRESRHPSILQLLAGYVHRHSTPAGVLKILMERTEPELAYQIAQLIDDRTLGPTLRRLRELPQFPCFLGGTVCELEASQLVERRRYLLLAATSDELEPVLKAALELSKIGSSSGRTTAAEMLSHCKQHSLEDLVAKIQVAGLKHWPEPQIDELLVEAAAWVHSPSQPLKGAAVEFFVDFTLKRLLQEARRWPTQMSKAMASVVKVIERDVEETLCEELQSPAPKRRLAALQVTQILGAIEVVSHELLPLLHDPRLEVRVRMIDVLSALGFEELETLLPKLLDDASTDIQDAARRAERRLTRSKPRPPQSAAGISS</sequence>
<dbReference type="Gene3D" id="1.25.10.10">
    <property type="entry name" value="Leucine-rich Repeat Variant"/>
    <property type="match status" value="1"/>
</dbReference>
<protein>
    <recommendedName>
        <fullName evidence="4">HEAT repeat protein</fullName>
    </recommendedName>
</protein>